<organism evidence="2 3">
    <name type="scientific">Lupinus albus</name>
    <name type="common">White lupine</name>
    <name type="synonym">Lupinus termis</name>
    <dbReference type="NCBI Taxonomy" id="3870"/>
    <lineage>
        <taxon>Eukaryota</taxon>
        <taxon>Viridiplantae</taxon>
        <taxon>Streptophyta</taxon>
        <taxon>Embryophyta</taxon>
        <taxon>Tracheophyta</taxon>
        <taxon>Spermatophyta</taxon>
        <taxon>Magnoliopsida</taxon>
        <taxon>eudicotyledons</taxon>
        <taxon>Gunneridae</taxon>
        <taxon>Pentapetalae</taxon>
        <taxon>rosids</taxon>
        <taxon>fabids</taxon>
        <taxon>Fabales</taxon>
        <taxon>Fabaceae</taxon>
        <taxon>Papilionoideae</taxon>
        <taxon>50 kb inversion clade</taxon>
        <taxon>genistoids sensu lato</taxon>
        <taxon>core genistoids</taxon>
        <taxon>Genisteae</taxon>
        <taxon>Lupinus</taxon>
    </lineage>
</organism>
<keyword evidence="1" id="KW-0472">Membrane</keyword>
<evidence type="ECO:0000313" key="2">
    <source>
        <dbReference type="EMBL" id="KAE9588967.1"/>
    </source>
</evidence>
<feature type="transmembrane region" description="Helical" evidence="1">
    <location>
        <begin position="59"/>
        <end position="83"/>
    </location>
</feature>
<protein>
    <submittedName>
        <fullName evidence="2">Uncharacterized protein</fullName>
    </submittedName>
</protein>
<comment type="caution">
    <text evidence="2">The sequence shown here is derived from an EMBL/GenBank/DDBJ whole genome shotgun (WGS) entry which is preliminary data.</text>
</comment>
<dbReference type="AlphaFoldDB" id="A0A6A4NQT9"/>
<sequence length="89" mass="10176">MGQSNRRPTYSEPYLAGLIYTSPFSPSSLGFCLCLSLSLCCFCLLLFQSNSLRCYCFRVFYVVLLILIMIKIFKKGTGVWLFGLYKSML</sequence>
<keyword evidence="1" id="KW-0812">Transmembrane</keyword>
<gene>
    <name evidence="2" type="ORF">Lalb_Chr22g0361161</name>
</gene>
<name>A0A6A4NQT9_LUPAL</name>
<dbReference type="EMBL" id="WOCE01000022">
    <property type="protein sequence ID" value="KAE9588967.1"/>
    <property type="molecule type" value="Genomic_DNA"/>
</dbReference>
<feature type="transmembrane region" description="Helical" evidence="1">
    <location>
        <begin position="28"/>
        <end position="47"/>
    </location>
</feature>
<accession>A0A6A4NQT9</accession>
<dbReference type="Proteomes" id="UP000447434">
    <property type="component" value="Chromosome 22"/>
</dbReference>
<evidence type="ECO:0000313" key="3">
    <source>
        <dbReference type="Proteomes" id="UP000447434"/>
    </source>
</evidence>
<proteinExistence type="predicted"/>
<keyword evidence="1" id="KW-1133">Transmembrane helix</keyword>
<keyword evidence="3" id="KW-1185">Reference proteome</keyword>
<evidence type="ECO:0000256" key="1">
    <source>
        <dbReference type="SAM" id="Phobius"/>
    </source>
</evidence>
<reference evidence="3" key="1">
    <citation type="journal article" date="2020" name="Nat. Commun.">
        <title>Genome sequence of the cluster root forming white lupin.</title>
        <authorList>
            <person name="Hufnagel B."/>
            <person name="Marques A."/>
            <person name="Soriano A."/>
            <person name="Marques L."/>
            <person name="Divol F."/>
            <person name="Doumas P."/>
            <person name="Sallet E."/>
            <person name="Mancinotti D."/>
            <person name="Carrere S."/>
            <person name="Marande W."/>
            <person name="Arribat S."/>
            <person name="Keller J."/>
            <person name="Huneau C."/>
            <person name="Blein T."/>
            <person name="Aime D."/>
            <person name="Laguerre M."/>
            <person name="Taylor J."/>
            <person name="Schubert V."/>
            <person name="Nelson M."/>
            <person name="Geu-Flores F."/>
            <person name="Crespi M."/>
            <person name="Gallardo-Guerrero K."/>
            <person name="Delaux P.-M."/>
            <person name="Salse J."/>
            <person name="Berges H."/>
            <person name="Guyot R."/>
            <person name="Gouzy J."/>
            <person name="Peret B."/>
        </authorList>
    </citation>
    <scope>NUCLEOTIDE SEQUENCE [LARGE SCALE GENOMIC DNA]</scope>
    <source>
        <strain evidence="3">cv. Amiga</strain>
    </source>
</reference>